<organism evidence="2 3">
    <name type="scientific">Corallococcus coralloides (strain ATCC 25202 / DSM 2259 / NBRC 100086 / M2)</name>
    <name type="common">Myxococcus coralloides</name>
    <dbReference type="NCBI Taxonomy" id="1144275"/>
    <lineage>
        <taxon>Bacteria</taxon>
        <taxon>Pseudomonadati</taxon>
        <taxon>Myxococcota</taxon>
        <taxon>Myxococcia</taxon>
        <taxon>Myxococcales</taxon>
        <taxon>Cystobacterineae</taxon>
        <taxon>Myxococcaceae</taxon>
        <taxon>Corallococcus</taxon>
    </lineage>
</organism>
<reference evidence="3" key="2">
    <citation type="submission" date="2012-03" db="EMBL/GenBank/DDBJ databases">
        <title>Genome sequence of the fruiting myxobacterium Corallococcus coralloides DSM 2259.</title>
        <authorList>
            <person name="Huntley S."/>
            <person name="Zhang Y."/>
            <person name="Treuner-Lange A."/>
            <person name="Sensen C.W."/>
            <person name="Sogaard-Andersen L."/>
        </authorList>
    </citation>
    <scope>NUCLEOTIDE SEQUENCE [LARGE SCALE GENOMIC DNA]</scope>
    <source>
        <strain evidence="3">ATCC 25202 / DSM 2259 / NBRC 100086 / M2</strain>
    </source>
</reference>
<evidence type="ECO:0000313" key="3">
    <source>
        <dbReference type="Proteomes" id="UP000007587"/>
    </source>
</evidence>
<dbReference type="STRING" id="1144275.COCOR_02030"/>
<evidence type="ECO:0008006" key="4">
    <source>
        <dbReference type="Google" id="ProtNLM"/>
    </source>
</evidence>
<dbReference type="InParanoid" id="H8MHN2"/>
<accession>H8MHN2</accession>
<dbReference type="Proteomes" id="UP000007587">
    <property type="component" value="Chromosome"/>
</dbReference>
<evidence type="ECO:0000313" key="2">
    <source>
        <dbReference type="EMBL" id="AFE04440.1"/>
    </source>
</evidence>
<gene>
    <name evidence="2" type="ordered locus">COCOR_02030</name>
</gene>
<dbReference type="HOGENOM" id="CLU_625162_0_0_7"/>
<dbReference type="PROSITE" id="PS51257">
    <property type="entry name" value="PROKAR_LIPOPROTEIN"/>
    <property type="match status" value="1"/>
</dbReference>
<feature type="compositionally biased region" description="Acidic residues" evidence="1">
    <location>
        <begin position="83"/>
        <end position="97"/>
    </location>
</feature>
<dbReference type="KEGG" id="ccx:COCOR_02030"/>
<protein>
    <recommendedName>
        <fullName evidence="4">Lipoprotein</fullName>
    </recommendedName>
</protein>
<evidence type="ECO:0000256" key="1">
    <source>
        <dbReference type="SAM" id="MobiDB-lite"/>
    </source>
</evidence>
<name>H8MHN2_CORCM</name>
<dbReference type="EMBL" id="CP003389">
    <property type="protein sequence ID" value="AFE04440.1"/>
    <property type="molecule type" value="Genomic_DNA"/>
</dbReference>
<proteinExistence type="predicted"/>
<reference evidence="2 3" key="1">
    <citation type="journal article" date="2012" name="J. Bacteriol.">
        <title>Complete Genome Sequence of the Fruiting Myxobacterium Corallococcus coralloides DSM 2259.</title>
        <authorList>
            <person name="Huntley S."/>
            <person name="Zhang Y."/>
            <person name="Treuner-Lange A."/>
            <person name="Kneip S."/>
            <person name="Sensen C.W."/>
            <person name="Sogaard-Andersen L."/>
        </authorList>
    </citation>
    <scope>NUCLEOTIDE SEQUENCE [LARGE SCALE GENOMIC DNA]</scope>
    <source>
        <strain evidence="3">ATCC 25202 / DSM 2259 / NBRC 100086 / M2</strain>
    </source>
</reference>
<keyword evidence="3" id="KW-1185">Reference proteome</keyword>
<dbReference type="AlphaFoldDB" id="H8MHN2"/>
<dbReference type="eggNOG" id="COG3468">
    <property type="taxonomic scope" value="Bacteria"/>
</dbReference>
<feature type="region of interest" description="Disordered" evidence="1">
    <location>
        <begin position="29"/>
        <end position="108"/>
    </location>
</feature>
<sequence>MVGRRGWRFIVAGLFVGGVGAGCGNSAPAHSTGNGMEEPVPGPRVVDVDVPDEAPVTGEELPPPEQPDPGNLPEEPDTGGPVEDPDPGTSPEEEPDPLPDPAECESMPQVTPEALGAWRFMGTMWEEYGQYSSPITCDEPVPDGAGSVVLPLRWSGGAQDLYVGTQDGWNLSGSGTTFTPTSQSGGVLGFSTPADGGLPWMTYLDTTSLEFTTLPAETARVVMTAEDPTGGLRAFLADGTLKAYSATGELRWSLAVSLSAPLKAMGVDAQGQTLLLAAGDTRFGASAVEGVWVDVAGQPGLPFLALGQAPAGTYELVPRAQEGLFLGVTGSAKSWAAAFKSMQRSSRAVPAWLAQDVGRPLLRLPDGTGYLRYSVSGGSNWDCLHAVELIAPSGQSCAQFQLPSQGAPEQVCGPLKLARDGTVTETLYSRSRSDGYYDSEGNRHTRNSSACRVRWWPALIQ</sequence>